<dbReference type="Pfam" id="PF14344">
    <property type="entry name" value="DUF4397"/>
    <property type="match status" value="1"/>
</dbReference>
<dbReference type="Proteomes" id="UP001597318">
    <property type="component" value="Unassembled WGS sequence"/>
</dbReference>
<name>A0ABW5BY45_9BACI</name>
<dbReference type="EMBL" id="JBHUIK010000002">
    <property type="protein sequence ID" value="MFD2214531.1"/>
    <property type="molecule type" value="Genomic_DNA"/>
</dbReference>
<evidence type="ECO:0000259" key="1">
    <source>
        <dbReference type="Pfam" id="PF14344"/>
    </source>
</evidence>
<protein>
    <submittedName>
        <fullName evidence="2">DUF4397 domain-containing protein</fullName>
    </submittedName>
</protein>
<evidence type="ECO:0000313" key="2">
    <source>
        <dbReference type="EMBL" id="MFD2214531.1"/>
    </source>
</evidence>
<proteinExistence type="predicted"/>
<sequence length="254" mass="28160">MHQNESMLVLESAKYLMLADYYKYSNPQLHIMYYQKHLMCVQQLAAADFHGHTYGMVDRAGQQNSFVRVFHASPDAPGVDVYVNGNKAITNLVFQETTDYLQLPYGRYTIEVYPTGETTQPVLREQLSLTRNTYYTVAATGRVANLKLNVFVDKPYVSPNQAKVRFIHLSPGAPNVDIAVQGGKVLFPNVPYEKATDYLTLSPLTVNLEVRVAGTNNVVLTIPQVQLKAGKTYTAVAVGLAGGNPPLEALFLMP</sequence>
<gene>
    <name evidence="2" type="ORF">ACFSKK_12640</name>
</gene>
<dbReference type="InterPro" id="IPR025510">
    <property type="entry name" value="DUF4397"/>
</dbReference>
<feature type="domain" description="DUF4397" evidence="1">
    <location>
        <begin position="65"/>
        <end position="179"/>
    </location>
</feature>
<organism evidence="2 3">
    <name type="scientific">Metabacillus endolithicus</name>
    <dbReference type="NCBI Taxonomy" id="1535204"/>
    <lineage>
        <taxon>Bacteria</taxon>
        <taxon>Bacillati</taxon>
        <taxon>Bacillota</taxon>
        <taxon>Bacilli</taxon>
        <taxon>Bacillales</taxon>
        <taxon>Bacillaceae</taxon>
        <taxon>Metabacillus</taxon>
    </lineage>
</organism>
<evidence type="ECO:0000313" key="3">
    <source>
        <dbReference type="Proteomes" id="UP001597318"/>
    </source>
</evidence>
<reference evidence="3" key="1">
    <citation type="journal article" date="2019" name="Int. J. Syst. Evol. Microbiol.">
        <title>The Global Catalogue of Microorganisms (GCM) 10K type strain sequencing project: providing services to taxonomists for standard genome sequencing and annotation.</title>
        <authorList>
            <consortium name="The Broad Institute Genomics Platform"/>
            <consortium name="The Broad Institute Genome Sequencing Center for Infectious Disease"/>
            <person name="Wu L."/>
            <person name="Ma J."/>
        </authorList>
    </citation>
    <scope>NUCLEOTIDE SEQUENCE [LARGE SCALE GENOMIC DNA]</scope>
    <source>
        <strain evidence="3">CGMCC 1.15474</strain>
    </source>
</reference>
<keyword evidence="3" id="KW-1185">Reference proteome</keyword>
<accession>A0ABW5BY45</accession>
<dbReference type="RefSeq" id="WP_379051854.1">
    <property type="nucleotide sequence ID" value="NZ_JBHUIK010000002.1"/>
</dbReference>
<comment type="caution">
    <text evidence="2">The sequence shown here is derived from an EMBL/GenBank/DDBJ whole genome shotgun (WGS) entry which is preliminary data.</text>
</comment>